<dbReference type="RefSeq" id="XP_040627148.1">
    <property type="nucleotide sequence ID" value="XM_040771228.1"/>
</dbReference>
<accession>M5FS99</accession>
<organism evidence="2 3">
    <name type="scientific">Dacryopinax primogenitus (strain DJM 731)</name>
    <name type="common">Brown rot fungus</name>
    <dbReference type="NCBI Taxonomy" id="1858805"/>
    <lineage>
        <taxon>Eukaryota</taxon>
        <taxon>Fungi</taxon>
        <taxon>Dikarya</taxon>
        <taxon>Basidiomycota</taxon>
        <taxon>Agaricomycotina</taxon>
        <taxon>Dacrymycetes</taxon>
        <taxon>Dacrymycetales</taxon>
        <taxon>Dacrymycetaceae</taxon>
        <taxon>Dacryopinax</taxon>
    </lineage>
</organism>
<dbReference type="GeneID" id="63686290"/>
<dbReference type="Proteomes" id="UP000030653">
    <property type="component" value="Unassembled WGS sequence"/>
</dbReference>
<evidence type="ECO:0000313" key="2">
    <source>
        <dbReference type="EMBL" id="EJU00251.1"/>
    </source>
</evidence>
<evidence type="ECO:0000256" key="1">
    <source>
        <dbReference type="SAM" id="MobiDB-lite"/>
    </source>
</evidence>
<reference evidence="2 3" key="1">
    <citation type="journal article" date="2012" name="Science">
        <title>The Paleozoic origin of enzymatic lignin decomposition reconstructed from 31 fungal genomes.</title>
        <authorList>
            <person name="Floudas D."/>
            <person name="Binder M."/>
            <person name="Riley R."/>
            <person name="Barry K."/>
            <person name="Blanchette R.A."/>
            <person name="Henrissat B."/>
            <person name="Martinez A.T."/>
            <person name="Otillar R."/>
            <person name="Spatafora J.W."/>
            <person name="Yadav J.S."/>
            <person name="Aerts A."/>
            <person name="Benoit I."/>
            <person name="Boyd A."/>
            <person name="Carlson A."/>
            <person name="Copeland A."/>
            <person name="Coutinho P.M."/>
            <person name="de Vries R.P."/>
            <person name="Ferreira P."/>
            <person name="Findley K."/>
            <person name="Foster B."/>
            <person name="Gaskell J."/>
            <person name="Glotzer D."/>
            <person name="Gorecki P."/>
            <person name="Heitman J."/>
            <person name="Hesse C."/>
            <person name="Hori C."/>
            <person name="Igarashi K."/>
            <person name="Jurgens J.A."/>
            <person name="Kallen N."/>
            <person name="Kersten P."/>
            <person name="Kohler A."/>
            <person name="Kuees U."/>
            <person name="Kumar T.K.A."/>
            <person name="Kuo A."/>
            <person name="LaButti K."/>
            <person name="Larrondo L.F."/>
            <person name="Lindquist E."/>
            <person name="Ling A."/>
            <person name="Lombard V."/>
            <person name="Lucas S."/>
            <person name="Lundell T."/>
            <person name="Martin R."/>
            <person name="McLaughlin D.J."/>
            <person name="Morgenstern I."/>
            <person name="Morin E."/>
            <person name="Murat C."/>
            <person name="Nagy L.G."/>
            <person name="Nolan M."/>
            <person name="Ohm R.A."/>
            <person name="Patyshakuliyeva A."/>
            <person name="Rokas A."/>
            <person name="Ruiz-Duenas F.J."/>
            <person name="Sabat G."/>
            <person name="Salamov A."/>
            <person name="Samejima M."/>
            <person name="Schmutz J."/>
            <person name="Slot J.C."/>
            <person name="St John F."/>
            <person name="Stenlid J."/>
            <person name="Sun H."/>
            <person name="Sun S."/>
            <person name="Syed K."/>
            <person name="Tsang A."/>
            <person name="Wiebenga A."/>
            <person name="Young D."/>
            <person name="Pisabarro A."/>
            <person name="Eastwood D.C."/>
            <person name="Martin F."/>
            <person name="Cullen D."/>
            <person name="Grigoriev I.V."/>
            <person name="Hibbett D.S."/>
        </authorList>
    </citation>
    <scope>NUCLEOTIDE SEQUENCE [LARGE SCALE GENOMIC DNA]</scope>
    <source>
        <strain evidence="2 3">DJM-731 SS1</strain>
    </source>
</reference>
<sequence length="280" mass="30688">MHRVAPGSRRGYRTHKSAELTAFRSYQRTHDQAVTTLDSASSAGVASQHNIISSLSNQVCVSNPGGAVTRSALTDTTGRSPNIKVNNDNGGAEFVDGEATHPFSSPPAYDEICDPTRYPSDPSPVSANSLPPSYPNILPPVYSPPKQRKKARVKYVYDEQLLIQDASRRAAEQHAKEQQGMRLFAIIPSFNINDLLPSGRSVREGVGGVYRGDTEKRRRRRRRVCARPGDGQQVLGQQACNMYTECRMDSDTTGLSAHTVHGATCDRSDRFDRSRAGVDV</sequence>
<gene>
    <name evidence="2" type="ORF">DACRYDRAFT_16809</name>
</gene>
<dbReference type="EMBL" id="JH795867">
    <property type="protein sequence ID" value="EJU00251.1"/>
    <property type="molecule type" value="Genomic_DNA"/>
</dbReference>
<dbReference type="AlphaFoldDB" id="M5FS99"/>
<protein>
    <submittedName>
        <fullName evidence="2">Uncharacterized protein</fullName>
    </submittedName>
</protein>
<keyword evidence="3" id="KW-1185">Reference proteome</keyword>
<proteinExistence type="predicted"/>
<dbReference type="HOGENOM" id="CLU_994050_0_0_1"/>
<feature type="region of interest" description="Disordered" evidence="1">
    <location>
        <begin position="94"/>
        <end position="132"/>
    </location>
</feature>
<evidence type="ECO:0000313" key="3">
    <source>
        <dbReference type="Proteomes" id="UP000030653"/>
    </source>
</evidence>
<name>M5FS99_DACPD</name>